<gene>
    <name evidence="2" type="ORF">AVDCRST_MAG67-974</name>
</gene>
<feature type="compositionally biased region" description="Low complexity" evidence="1">
    <location>
        <begin position="144"/>
        <end position="153"/>
    </location>
</feature>
<evidence type="ECO:0000313" key="2">
    <source>
        <dbReference type="EMBL" id="CAA9482618.1"/>
    </source>
</evidence>
<feature type="region of interest" description="Disordered" evidence="1">
    <location>
        <begin position="1"/>
        <end position="177"/>
    </location>
</feature>
<name>A0A6J4RVD1_9ACTN</name>
<feature type="compositionally biased region" description="Basic and acidic residues" evidence="1">
    <location>
        <begin position="101"/>
        <end position="112"/>
    </location>
</feature>
<feature type="non-terminal residue" evidence="2">
    <location>
        <position position="177"/>
    </location>
</feature>
<feature type="compositionally biased region" description="Basic residues" evidence="1">
    <location>
        <begin position="34"/>
        <end position="45"/>
    </location>
</feature>
<reference evidence="2" key="1">
    <citation type="submission" date="2020-02" db="EMBL/GenBank/DDBJ databases">
        <authorList>
            <person name="Meier V. D."/>
        </authorList>
    </citation>
    <scope>NUCLEOTIDE SEQUENCE</scope>
    <source>
        <strain evidence="2">AVDCRST_MAG67</strain>
    </source>
</reference>
<accession>A0A6J4RVD1</accession>
<feature type="compositionally biased region" description="Basic and acidic residues" evidence="1">
    <location>
        <begin position="59"/>
        <end position="83"/>
    </location>
</feature>
<sequence>ARTSQTAAADRHDAVERSPRRLRRAGQREEGRHAQRRGVQRRHARHPEALDADDPDGGWARDAHRVRDRGWRGGLLDERREDPVDGGGRPRRRRAGRRVQRQGDAEGHRQDDLPGLSRTRHADRQRTGRQRQQGHGLRTRDPRQGQAVSAAVRAGGGRRQEATGRIPDVPRVAEDQL</sequence>
<organism evidence="2">
    <name type="scientific">uncultured Solirubrobacteraceae bacterium</name>
    <dbReference type="NCBI Taxonomy" id="1162706"/>
    <lineage>
        <taxon>Bacteria</taxon>
        <taxon>Bacillati</taxon>
        <taxon>Actinomycetota</taxon>
        <taxon>Thermoleophilia</taxon>
        <taxon>Solirubrobacterales</taxon>
        <taxon>Solirubrobacteraceae</taxon>
        <taxon>environmental samples</taxon>
    </lineage>
</organism>
<evidence type="ECO:0000256" key="1">
    <source>
        <dbReference type="SAM" id="MobiDB-lite"/>
    </source>
</evidence>
<feature type="compositionally biased region" description="Basic residues" evidence="1">
    <location>
        <begin position="89"/>
        <end position="100"/>
    </location>
</feature>
<dbReference type="AlphaFoldDB" id="A0A6J4RVD1"/>
<feature type="compositionally biased region" description="Basic and acidic residues" evidence="1">
    <location>
        <begin position="9"/>
        <end position="19"/>
    </location>
</feature>
<protein>
    <submittedName>
        <fullName evidence="2">Uncharacterized protein</fullName>
    </submittedName>
</protein>
<proteinExistence type="predicted"/>
<feature type="non-terminal residue" evidence="2">
    <location>
        <position position="1"/>
    </location>
</feature>
<dbReference type="EMBL" id="CADCVQ010000049">
    <property type="protein sequence ID" value="CAA9482618.1"/>
    <property type="molecule type" value="Genomic_DNA"/>
</dbReference>